<dbReference type="GeneID" id="54480042"/>
<dbReference type="RefSeq" id="XP_033598069.1">
    <property type="nucleotide sequence ID" value="XM_033738988.1"/>
</dbReference>
<organism evidence="2 3">
    <name type="scientific">Pseudovirgaria hyperparasitica</name>
    <dbReference type="NCBI Taxonomy" id="470096"/>
    <lineage>
        <taxon>Eukaryota</taxon>
        <taxon>Fungi</taxon>
        <taxon>Dikarya</taxon>
        <taxon>Ascomycota</taxon>
        <taxon>Pezizomycotina</taxon>
        <taxon>Dothideomycetes</taxon>
        <taxon>Dothideomycetes incertae sedis</taxon>
        <taxon>Acrospermales</taxon>
        <taxon>Acrospermaceae</taxon>
        <taxon>Pseudovirgaria</taxon>
    </lineage>
</organism>
<dbReference type="Proteomes" id="UP000799437">
    <property type="component" value="Unassembled WGS sequence"/>
</dbReference>
<evidence type="ECO:0000313" key="3">
    <source>
        <dbReference type="Proteomes" id="UP000799437"/>
    </source>
</evidence>
<dbReference type="AlphaFoldDB" id="A0A6A6VY80"/>
<accession>A0A6A6VY80</accession>
<gene>
    <name evidence="2" type="ORF">EJ05DRAFT_108710</name>
</gene>
<sequence length="95" mass="10110">MSDPDPVVDDVVEATSAFRLDTPAQSDRDDASPTTGQSNNSIRDDPTQAHAAPGVQSPQSVAHTQPIEVNGKTRVWDITSKFSEASSGKPNMFTP</sequence>
<proteinExistence type="predicted"/>
<reference evidence="2" key="1">
    <citation type="journal article" date="2020" name="Stud. Mycol.">
        <title>101 Dothideomycetes genomes: a test case for predicting lifestyles and emergence of pathogens.</title>
        <authorList>
            <person name="Haridas S."/>
            <person name="Albert R."/>
            <person name="Binder M."/>
            <person name="Bloem J."/>
            <person name="Labutti K."/>
            <person name="Salamov A."/>
            <person name="Andreopoulos B."/>
            <person name="Baker S."/>
            <person name="Barry K."/>
            <person name="Bills G."/>
            <person name="Bluhm B."/>
            <person name="Cannon C."/>
            <person name="Castanera R."/>
            <person name="Culley D."/>
            <person name="Daum C."/>
            <person name="Ezra D."/>
            <person name="Gonzalez J."/>
            <person name="Henrissat B."/>
            <person name="Kuo A."/>
            <person name="Liang C."/>
            <person name="Lipzen A."/>
            <person name="Lutzoni F."/>
            <person name="Magnuson J."/>
            <person name="Mondo S."/>
            <person name="Nolan M."/>
            <person name="Ohm R."/>
            <person name="Pangilinan J."/>
            <person name="Park H.-J."/>
            <person name="Ramirez L."/>
            <person name="Alfaro M."/>
            <person name="Sun H."/>
            <person name="Tritt A."/>
            <person name="Yoshinaga Y."/>
            <person name="Zwiers L.-H."/>
            <person name="Turgeon B."/>
            <person name="Goodwin S."/>
            <person name="Spatafora J."/>
            <person name="Crous P."/>
            <person name="Grigoriev I."/>
        </authorList>
    </citation>
    <scope>NUCLEOTIDE SEQUENCE</scope>
    <source>
        <strain evidence="2">CBS 121739</strain>
    </source>
</reference>
<feature type="region of interest" description="Disordered" evidence="1">
    <location>
        <begin position="1"/>
        <end position="73"/>
    </location>
</feature>
<dbReference type="EMBL" id="ML996577">
    <property type="protein sequence ID" value="KAF2755618.1"/>
    <property type="molecule type" value="Genomic_DNA"/>
</dbReference>
<evidence type="ECO:0000256" key="1">
    <source>
        <dbReference type="SAM" id="MobiDB-lite"/>
    </source>
</evidence>
<feature type="compositionally biased region" description="Acidic residues" evidence="1">
    <location>
        <begin position="1"/>
        <end position="12"/>
    </location>
</feature>
<keyword evidence="3" id="KW-1185">Reference proteome</keyword>
<evidence type="ECO:0000313" key="2">
    <source>
        <dbReference type="EMBL" id="KAF2755618.1"/>
    </source>
</evidence>
<name>A0A6A6VY80_9PEZI</name>
<feature type="compositionally biased region" description="Polar residues" evidence="1">
    <location>
        <begin position="32"/>
        <end position="41"/>
    </location>
</feature>
<protein>
    <submittedName>
        <fullName evidence="2">Uncharacterized protein</fullName>
    </submittedName>
</protein>